<evidence type="ECO:0000313" key="1">
    <source>
        <dbReference type="EMBL" id="KAK2187550.1"/>
    </source>
</evidence>
<protein>
    <submittedName>
        <fullName evidence="1">Uncharacterized protein</fullName>
    </submittedName>
</protein>
<organism evidence="1 2">
    <name type="scientific">Ridgeia piscesae</name>
    <name type="common">Tubeworm</name>
    <dbReference type="NCBI Taxonomy" id="27915"/>
    <lineage>
        <taxon>Eukaryota</taxon>
        <taxon>Metazoa</taxon>
        <taxon>Spiralia</taxon>
        <taxon>Lophotrochozoa</taxon>
        <taxon>Annelida</taxon>
        <taxon>Polychaeta</taxon>
        <taxon>Sedentaria</taxon>
        <taxon>Canalipalpata</taxon>
        <taxon>Sabellida</taxon>
        <taxon>Siboglinidae</taxon>
        <taxon>Ridgeia</taxon>
    </lineage>
</organism>
<gene>
    <name evidence="1" type="ORF">NP493_162g05019</name>
</gene>
<name>A0AAD9UFN8_RIDPI</name>
<dbReference type="Proteomes" id="UP001209878">
    <property type="component" value="Unassembled WGS sequence"/>
</dbReference>
<dbReference type="EMBL" id="JAODUO010000162">
    <property type="protein sequence ID" value="KAK2187550.1"/>
    <property type="molecule type" value="Genomic_DNA"/>
</dbReference>
<comment type="caution">
    <text evidence="1">The sequence shown here is derived from an EMBL/GenBank/DDBJ whole genome shotgun (WGS) entry which is preliminary data.</text>
</comment>
<evidence type="ECO:0000313" key="2">
    <source>
        <dbReference type="Proteomes" id="UP001209878"/>
    </source>
</evidence>
<proteinExistence type="predicted"/>
<keyword evidence="2" id="KW-1185">Reference proteome</keyword>
<dbReference type="AlphaFoldDB" id="A0AAD9UFN8"/>
<accession>A0AAD9UFN8</accession>
<reference evidence="1" key="1">
    <citation type="journal article" date="2023" name="Mol. Biol. Evol.">
        <title>Third-Generation Sequencing Reveals the Adaptive Role of the Epigenome in Three Deep-Sea Polychaetes.</title>
        <authorList>
            <person name="Perez M."/>
            <person name="Aroh O."/>
            <person name="Sun Y."/>
            <person name="Lan Y."/>
            <person name="Juniper S.K."/>
            <person name="Young C.R."/>
            <person name="Angers B."/>
            <person name="Qian P.Y."/>
        </authorList>
    </citation>
    <scope>NUCLEOTIDE SEQUENCE</scope>
    <source>
        <strain evidence="1">R07B-5</strain>
    </source>
</reference>
<sequence>MSSLKIRQCSCREALVGPNACLPSPEPLLLYHFPRINNKHRAPRLIQPVLRWPARNRALPLDGKRNRGWHAKSRMIDKIRSRGRRCAIYGRKHGGGRGLVGGDWLRAA</sequence>